<feature type="transmembrane region" description="Helical" evidence="2">
    <location>
        <begin position="543"/>
        <end position="561"/>
    </location>
</feature>
<feature type="transmembrane region" description="Helical" evidence="2">
    <location>
        <begin position="391"/>
        <end position="409"/>
    </location>
</feature>
<feature type="transmembrane region" description="Helical" evidence="2">
    <location>
        <begin position="299"/>
        <end position="318"/>
    </location>
</feature>
<feature type="transmembrane region" description="Helical" evidence="2">
    <location>
        <begin position="363"/>
        <end position="384"/>
    </location>
</feature>
<keyword evidence="2" id="KW-1133">Transmembrane helix</keyword>
<feature type="transmembrane region" description="Helical" evidence="2">
    <location>
        <begin position="429"/>
        <end position="447"/>
    </location>
</feature>
<feature type="transmembrane region" description="Helical" evidence="2">
    <location>
        <begin position="517"/>
        <end position="537"/>
    </location>
</feature>
<dbReference type="Proteomes" id="UP000626109">
    <property type="component" value="Unassembled WGS sequence"/>
</dbReference>
<evidence type="ECO:0000256" key="2">
    <source>
        <dbReference type="SAM" id="Phobius"/>
    </source>
</evidence>
<feature type="compositionally biased region" description="Acidic residues" evidence="1">
    <location>
        <begin position="152"/>
        <end position="166"/>
    </location>
</feature>
<dbReference type="SUPFAM" id="SSF48371">
    <property type="entry name" value="ARM repeat"/>
    <property type="match status" value="1"/>
</dbReference>
<dbReference type="InterPro" id="IPR016024">
    <property type="entry name" value="ARM-type_fold"/>
</dbReference>
<protein>
    <submittedName>
        <fullName evidence="3">Uncharacterized protein</fullName>
    </submittedName>
</protein>
<proteinExistence type="predicted"/>
<feature type="transmembrane region" description="Helical" evidence="2">
    <location>
        <begin position="338"/>
        <end position="357"/>
    </location>
</feature>
<gene>
    <name evidence="3" type="ORF">PGLA2088_LOCUS19554</name>
</gene>
<feature type="region of interest" description="Disordered" evidence="1">
    <location>
        <begin position="134"/>
        <end position="168"/>
    </location>
</feature>
<accession>A0A813JFE2</accession>
<keyword evidence="2" id="KW-0472">Membrane</keyword>
<dbReference type="Gene3D" id="1.25.10.10">
    <property type="entry name" value="Leucine-rich Repeat Variant"/>
    <property type="match status" value="1"/>
</dbReference>
<dbReference type="EMBL" id="CAJNNW010025143">
    <property type="protein sequence ID" value="CAE8675794.1"/>
    <property type="molecule type" value="Genomic_DNA"/>
</dbReference>
<dbReference type="Pfam" id="PF18829">
    <property type="entry name" value="Importin_rep_6"/>
    <property type="match status" value="1"/>
</dbReference>
<evidence type="ECO:0000313" key="3">
    <source>
        <dbReference type="EMBL" id="CAE8675794.1"/>
    </source>
</evidence>
<feature type="transmembrane region" description="Helical" evidence="2">
    <location>
        <begin position="482"/>
        <end position="505"/>
    </location>
</feature>
<dbReference type="InterPro" id="IPR041389">
    <property type="entry name" value="Importin_rep_6"/>
</dbReference>
<evidence type="ECO:0000313" key="4">
    <source>
        <dbReference type="Proteomes" id="UP000626109"/>
    </source>
</evidence>
<sequence length="578" mass="63155">MEGGFFDFVTDTAKILHPLLSATDEISMLCNEVRGTALQVWALLIKAARLGAQERGQSIDIAKELLRTGIQATFLQLELTKEPDAEMLQELSSGLCECIKNVGPGVLGNEEIQGLTQRIFVLVDQSFARSAEFEKDKTKAKQEASSLPQELGGDDDDEEADPEADEEQLRRNYEECLGAMMKVSPAEFMPCLPLCAQRIQQWVSTKQNKVLALYLACDLLDNLKDHSESAWPTFMPQLFQSLGDADPDARWLQRQAARLVQSHPGWKKDGIKLPQQLGYLYTLLTGQLASRCRGASSPAAVMLAAMLAVSGGALHGVAMGLRKYYGEGHARYWLQWKWWIGALCDGIAGLMIWPIMPILCVEIMVPMVTVVQLSVGYLLGIFAFKEKATGWNHLGLLCAITGVVGLGLTSPMRASSFVSGSMLAHFLRPSFLIALLACVLLLGAANVCCRRPTFWASIVGLLEAIQFLCSRCLANALMHQSLYSVTDIAATVAIKGVCIVLILHCQQLGLEEDLSHFVGVYMVGTNFLTCILGATFFDDKVLMSPGFMLSASATLAGIWLLNHVSEVKAVQEVKDNGS</sequence>
<organism evidence="3 4">
    <name type="scientific">Polarella glacialis</name>
    <name type="common">Dinoflagellate</name>
    <dbReference type="NCBI Taxonomy" id="89957"/>
    <lineage>
        <taxon>Eukaryota</taxon>
        <taxon>Sar</taxon>
        <taxon>Alveolata</taxon>
        <taxon>Dinophyceae</taxon>
        <taxon>Suessiales</taxon>
        <taxon>Suessiaceae</taxon>
        <taxon>Polarella</taxon>
    </lineage>
</organism>
<name>A0A813JFE2_POLGL</name>
<comment type="caution">
    <text evidence="3">The sequence shown here is derived from an EMBL/GenBank/DDBJ whole genome shotgun (WGS) entry which is preliminary data.</text>
</comment>
<reference evidence="3" key="1">
    <citation type="submission" date="2021-02" db="EMBL/GenBank/DDBJ databases">
        <authorList>
            <person name="Dougan E. K."/>
            <person name="Rhodes N."/>
            <person name="Thang M."/>
            <person name="Chan C."/>
        </authorList>
    </citation>
    <scope>NUCLEOTIDE SEQUENCE</scope>
</reference>
<dbReference type="InterPro" id="IPR011989">
    <property type="entry name" value="ARM-like"/>
</dbReference>
<keyword evidence="2" id="KW-0812">Transmembrane</keyword>
<dbReference type="AlphaFoldDB" id="A0A813JFE2"/>
<evidence type="ECO:0000256" key="1">
    <source>
        <dbReference type="SAM" id="MobiDB-lite"/>
    </source>
</evidence>